<evidence type="ECO:0000313" key="2">
    <source>
        <dbReference type="EMBL" id="MBB2901968.1"/>
    </source>
</evidence>
<dbReference type="AlphaFoldDB" id="A0A7W4XXI2"/>
<evidence type="ECO:0000259" key="1">
    <source>
        <dbReference type="Pfam" id="PF08410"/>
    </source>
</evidence>
<sequence length="63" mass="6543">MSTASEPEKLAYRLLTGPDDRSFCEKVSAALADGYVLHGSPSVTSTGGRTIAAQAVVLPHVRG</sequence>
<dbReference type="Pfam" id="PF08410">
    <property type="entry name" value="DUF1737"/>
    <property type="match status" value="1"/>
</dbReference>
<dbReference type="EMBL" id="JACHVY010000002">
    <property type="protein sequence ID" value="MBB2901968.1"/>
    <property type="molecule type" value="Genomic_DNA"/>
</dbReference>
<evidence type="ECO:0000313" key="3">
    <source>
        <dbReference type="Proteomes" id="UP000533269"/>
    </source>
</evidence>
<proteinExistence type="predicted"/>
<organism evidence="2 3">
    <name type="scientific">Kineococcus radiotolerans</name>
    <dbReference type="NCBI Taxonomy" id="131568"/>
    <lineage>
        <taxon>Bacteria</taxon>
        <taxon>Bacillati</taxon>
        <taxon>Actinomycetota</taxon>
        <taxon>Actinomycetes</taxon>
        <taxon>Kineosporiales</taxon>
        <taxon>Kineosporiaceae</taxon>
        <taxon>Kineococcus</taxon>
    </lineage>
</organism>
<accession>A0A7W4XXI2</accession>
<gene>
    <name evidence="2" type="ORF">FHR75_002783</name>
</gene>
<dbReference type="InterPro" id="IPR013619">
    <property type="entry name" value="DUF1737"/>
</dbReference>
<dbReference type="RefSeq" id="WP_183391871.1">
    <property type="nucleotide sequence ID" value="NZ_JACHVY010000002.1"/>
</dbReference>
<protein>
    <recommendedName>
        <fullName evidence="1">DUF1737 domain-containing protein</fullName>
    </recommendedName>
</protein>
<reference evidence="2 3" key="2">
    <citation type="submission" date="2020-08" db="EMBL/GenBank/DDBJ databases">
        <authorList>
            <person name="Partida-Martinez L."/>
            <person name="Huntemann M."/>
            <person name="Clum A."/>
            <person name="Wang J."/>
            <person name="Palaniappan K."/>
            <person name="Ritter S."/>
            <person name="Chen I.-M."/>
            <person name="Stamatis D."/>
            <person name="Reddy T."/>
            <person name="O'Malley R."/>
            <person name="Daum C."/>
            <person name="Shapiro N."/>
            <person name="Ivanova N."/>
            <person name="Kyrpides N."/>
            <person name="Woyke T."/>
        </authorList>
    </citation>
    <scope>NUCLEOTIDE SEQUENCE [LARGE SCALE GENOMIC DNA]</scope>
    <source>
        <strain evidence="2 3">AS2.23</strain>
    </source>
</reference>
<dbReference type="Proteomes" id="UP000533269">
    <property type="component" value="Unassembled WGS sequence"/>
</dbReference>
<reference evidence="2 3" key="1">
    <citation type="submission" date="2020-08" db="EMBL/GenBank/DDBJ databases">
        <title>The Agave Microbiome: Exploring the role of microbial communities in plant adaptations to desert environments.</title>
        <authorList>
            <person name="Partida-Martinez L.P."/>
        </authorList>
    </citation>
    <scope>NUCLEOTIDE SEQUENCE [LARGE SCALE GENOMIC DNA]</scope>
    <source>
        <strain evidence="2 3">AS2.23</strain>
    </source>
</reference>
<comment type="caution">
    <text evidence="2">The sequence shown here is derived from an EMBL/GenBank/DDBJ whole genome shotgun (WGS) entry which is preliminary data.</text>
</comment>
<name>A0A7W4XXI2_KINRA</name>
<feature type="domain" description="DUF1737" evidence="1">
    <location>
        <begin position="10"/>
        <end position="57"/>
    </location>
</feature>